<dbReference type="SUPFAM" id="SSF161098">
    <property type="entry name" value="MetI-like"/>
    <property type="match status" value="1"/>
</dbReference>
<gene>
    <name evidence="11" type="ORF">DF051_17555</name>
</gene>
<evidence type="ECO:0000256" key="4">
    <source>
        <dbReference type="ARBA" id="ARBA00022519"/>
    </source>
</evidence>
<dbReference type="RefSeq" id="WP_124580043.1">
    <property type="nucleotide sequence ID" value="NZ_QTQV01000009.1"/>
</dbReference>
<comment type="subcellular location">
    <subcellularLocation>
        <location evidence="1">Cell inner membrane</location>
        <topology evidence="1">Multi-pass membrane protein</topology>
    </subcellularLocation>
    <subcellularLocation>
        <location evidence="8">Cell membrane</location>
        <topology evidence="8">Multi-pass membrane protein</topology>
    </subcellularLocation>
</comment>
<feature type="transmembrane region" description="Helical" evidence="8">
    <location>
        <begin position="141"/>
        <end position="161"/>
    </location>
</feature>
<dbReference type="EMBL" id="QTQV01000009">
    <property type="protein sequence ID" value="RQT14953.1"/>
    <property type="molecule type" value="Genomic_DNA"/>
</dbReference>
<evidence type="ECO:0000256" key="6">
    <source>
        <dbReference type="ARBA" id="ARBA00022989"/>
    </source>
</evidence>
<evidence type="ECO:0000313" key="12">
    <source>
        <dbReference type="Proteomes" id="UP000277921"/>
    </source>
</evidence>
<feature type="transmembrane region" description="Helical" evidence="8">
    <location>
        <begin position="74"/>
        <end position="93"/>
    </location>
</feature>
<keyword evidence="2 8" id="KW-0813">Transport</keyword>
<evidence type="ECO:0000256" key="8">
    <source>
        <dbReference type="RuleBase" id="RU363032"/>
    </source>
</evidence>
<dbReference type="Pfam" id="PF00528">
    <property type="entry name" value="BPD_transp_1"/>
    <property type="match status" value="1"/>
</dbReference>
<evidence type="ECO:0000259" key="10">
    <source>
        <dbReference type="PROSITE" id="PS50928"/>
    </source>
</evidence>
<feature type="domain" description="ABC transmembrane type-1" evidence="10">
    <location>
        <begin position="70"/>
        <end position="258"/>
    </location>
</feature>
<dbReference type="PANTHER" id="PTHR43357:SF4">
    <property type="entry name" value="INNER MEMBRANE ABC TRANSPORTER PERMEASE PROTEIN YDCV"/>
    <property type="match status" value="1"/>
</dbReference>
<dbReference type="Gene3D" id="1.10.3720.10">
    <property type="entry name" value="MetI-like"/>
    <property type="match status" value="1"/>
</dbReference>
<feature type="transmembrane region" description="Helical" evidence="8">
    <location>
        <begin position="12"/>
        <end position="35"/>
    </location>
</feature>
<organism evidence="11 12">
    <name type="scientific">Burkholderia contaminans</name>
    <dbReference type="NCBI Taxonomy" id="488447"/>
    <lineage>
        <taxon>Bacteria</taxon>
        <taxon>Pseudomonadati</taxon>
        <taxon>Pseudomonadota</taxon>
        <taxon>Betaproteobacteria</taxon>
        <taxon>Burkholderiales</taxon>
        <taxon>Burkholderiaceae</taxon>
        <taxon>Burkholderia</taxon>
        <taxon>Burkholderia cepacia complex</taxon>
    </lineage>
</organism>
<proteinExistence type="inferred from homology"/>
<keyword evidence="4" id="KW-0997">Cell inner membrane</keyword>
<dbReference type="GO" id="GO:0055085">
    <property type="term" value="P:transmembrane transport"/>
    <property type="evidence" value="ECO:0007669"/>
    <property type="project" value="InterPro"/>
</dbReference>
<feature type="region of interest" description="Disordered" evidence="9">
    <location>
        <begin position="272"/>
        <end position="292"/>
    </location>
</feature>
<feature type="transmembrane region" description="Helical" evidence="8">
    <location>
        <begin position="105"/>
        <end position="129"/>
    </location>
</feature>
<name>A0A3N8R9E2_9BURK</name>
<dbReference type="CDD" id="cd06261">
    <property type="entry name" value="TM_PBP2"/>
    <property type="match status" value="1"/>
</dbReference>
<reference evidence="11 12" key="1">
    <citation type="submission" date="2018-08" db="EMBL/GenBank/DDBJ databases">
        <title>Comparative analysis of Burkholderia isolates from Puerto Rico.</title>
        <authorList>
            <person name="Hall C."/>
            <person name="Sahl J."/>
            <person name="Wagner D."/>
        </authorList>
    </citation>
    <scope>NUCLEOTIDE SEQUENCE [LARGE SCALE GENOMIC DNA]</scope>
    <source>
        <strain evidence="11 12">Bp9025</strain>
    </source>
</reference>
<dbReference type="PANTHER" id="PTHR43357">
    <property type="entry name" value="INNER MEMBRANE ABC TRANSPORTER PERMEASE PROTEIN YDCV"/>
    <property type="match status" value="1"/>
</dbReference>
<comment type="caution">
    <text evidence="11">The sequence shown here is derived from an EMBL/GenBank/DDBJ whole genome shotgun (WGS) entry which is preliminary data.</text>
</comment>
<accession>A0A3N8R9E2</accession>
<dbReference type="InterPro" id="IPR000515">
    <property type="entry name" value="MetI-like"/>
</dbReference>
<feature type="transmembrane region" description="Helical" evidence="8">
    <location>
        <begin position="182"/>
        <end position="205"/>
    </location>
</feature>
<evidence type="ECO:0000256" key="7">
    <source>
        <dbReference type="ARBA" id="ARBA00023136"/>
    </source>
</evidence>
<dbReference type="PROSITE" id="PS50928">
    <property type="entry name" value="ABC_TM1"/>
    <property type="match status" value="1"/>
</dbReference>
<dbReference type="InterPro" id="IPR035906">
    <property type="entry name" value="MetI-like_sf"/>
</dbReference>
<protein>
    <submittedName>
        <fullName evidence="11">ABC transporter permease</fullName>
    </submittedName>
</protein>
<evidence type="ECO:0000313" key="11">
    <source>
        <dbReference type="EMBL" id="RQT14953.1"/>
    </source>
</evidence>
<keyword evidence="5 8" id="KW-0812">Transmembrane</keyword>
<evidence type="ECO:0000256" key="3">
    <source>
        <dbReference type="ARBA" id="ARBA00022475"/>
    </source>
</evidence>
<evidence type="ECO:0000256" key="1">
    <source>
        <dbReference type="ARBA" id="ARBA00004429"/>
    </source>
</evidence>
<evidence type="ECO:0000256" key="2">
    <source>
        <dbReference type="ARBA" id="ARBA00022448"/>
    </source>
</evidence>
<sequence>MTTRSPSRSFSRGWIVVGLATVIYLYLLFPTLIVVPMSFGSGAELAFPPRHLSLDLYRSYFSGAEWLQTTGRSALYAVAASLLGLLVAAPAGYSLVRTSFPGKRLLVMLVLSPMTVPIVVIGLGVYLYYLKLSLIGTATGVILAHAMYVAPFIVLTISAGVENLDERLEKVAVIMGASQLRVFFQVVMPQLVPSLISAALFAFLMSFDEVVISWFITGPSTMTLPVKMYSSIKWEVSPVLAAVATMLTALSVIACLATHVLKHGVTLHRGGKLRGHSGATSMGDSSELKTTR</sequence>
<keyword evidence="7 8" id="KW-0472">Membrane</keyword>
<evidence type="ECO:0000256" key="5">
    <source>
        <dbReference type="ARBA" id="ARBA00022692"/>
    </source>
</evidence>
<feature type="transmembrane region" description="Helical" evidence="8">
    <location>
        <begin position="239"/>
        <end position="261"/>
    </location>
</feature>
<dbReference type="GO" id="GO:0005886">
    <property type="term" value="C:plasma membrane"/>
    <property type="evidence" value="ECO:0007669"/>
    <property type="project" value="UniProtKB-SubCell"/>
</dbReference>
<dbReference type="Proteomes" id="UP000277921">
    <property type="component" value="Unassembled WGS sequence"/>
</dbReference>
<keyword evidence="3" id="KW-1003">Cell membrane</keyword>
<comment type="similarity">
    <text evidence="8">Belongs to the binding-protein-dependent transport system permease family.</text>
</comment>
<keyword evidence="6 8" id="KW-1133">Transmembrane helix</keyword>
<dbReference type="AlphaFoldDB" id="A0A3N8R9E2"/>
<evidence type="ECO:0000256" key="9">
    <source>
        <dbReference type="SAM" id="MobiDB-lite"/>
    </source>
</evidence>